<dbReference type="Proteomes" id="UP000598146">
    <property type="component" value="Unassembled WGS sequence"/>
</dbReference>
<feature type="transmembrane region" description="Helical" evidence="1">
    <location>
        <begin position="184"/>
        <end position="202"/>
    </location>
</feature>
<evidence type="ECO:0000313" key="2">
    <source>
        <dbReference type="EMBL" id="MBG0560123.1"/>
    </source>
</evidence>
<dbReference type="RefSeq" id="WP_196411934.1">
    <property type="nucleotide sequence ID" value="NZ_JADQTO010000001.1"/>
</dbReference>
<proteinExistence type="predicted"/>
<protein>
    <submittedName>
        <fullName evidence="2">Uncharacterized protein</fullName>
    </submittedName>
</protein>
<organism evidence="2 3">
    <name type="scientific">Actinoplanes aureus</name>
    <dbReference type="NCBI Taxonomy" id="2792083"/>
    <lineage>
        <taxon>Bacteria</taxon>
        <taxon>Bacillati</taxon>
        <taxon>Actinomycetota</taxon>
        <taxon>Actinomycetes</taxon>
        <taxon>Micromonosporales</taxon>
        <taxon>Micromonosporaceae</taxon>
        <taxon>Actinoplanes</taxon>
    </lineage>
</organism>
<dbReference type="EMBL" id="JADQTO010000001">
    <property type="protein sequence ID" value="MBG0560123.1"/>
    <property type="molecule type" value="Genomic_DNA"/>
</dbReference>
<name>A0A931C469_9ACTN</name>
<accession>A0A931C469</accession>
<evidence type="ECO:0000256" key="1">
    <source>
        <dbReference type="SAM" id="Phobius"/>
    </source>
</evidence>
<keyword evidence="1" id="KW-0812">Transmembrane</keyword>
<dbReference type="AlphaFoldDB" id="A0A931C469"/>
<keyword evidence="3" id="KW-1185">Reference proteome</keyword>
<evidence type="ECO:0000313" key="3">
    <source>
        <dbReference type="Proteomes" id="UP000598146"/>
    </source>
</evidence>
<comment type="caution">
    <text evidence="2">The sequence shown here is derived from an EMBL/GenBank/DDBJ whole genome shotgun (WGS) entry which is preliminary data.</text>
</comment>
<keyword evidence="1" id="KW-1133">Transmembrane helix</keyword>
<sequence>MEVTSYVSIASGAVAASSLAFKPFKRAKVRKRLIQYDIDETSLLPDNTGFAELGVTYKGQKLEAPKLFTITFWNVGLEALESTFIDQPIKVKFPDGEIVAYTVALLVSPTDEPDFYEDKDIARTDHEIGAPKRLVNKGAGIVFKVLTDGCKASPKAYLSATNFELEPKPGEPTAGGPRFRLPTIFLLVFGVLAVVTGLLGALSGN</sequence>
<keyword evidence="1" id="KW-0472">Membrane</keyword>
<gene>
    <name evidence="2" type="ORF">I4J89_01410</name>
</gene>
<reference evidence="2" key="1">
    <citation type="submission" date="2020-11" db="EMBL/GenBank/DDBJ databases">
        <title>Isolation and identification of active actinomycetes.</title>
        <authorList>
            <person name="Sun X."/>
        </authorList>
    </citation>
    <scope>NUCLEOTIDE SEQUENCE</scope>
    <source>
        <strain evidence="2">NEAU-A11</strain>
    </source>
</reference>